<gene>
    <name evidence="1" type="ORF">OTI717_LOCUS41701</name>
</gene>
<protein>
    <submittedName>
        <fullName evidence="1">Uncharacterized protein</fullName>
    </submittedName>
</protein>
<organism evidence="1 2">
    <name type="scientific">Rotaria sordida</name>
    <dbReference type="NCBI Taxonomy" id="392033"/>
    <lineage>
        <taxon>Eukaryota</taxon>
        <taxon>Metazoa</taxon>
        <taxon>Spiralia</taxon>
        <taxon>Gnathifera</taxon>
        <taxon>Rotifera</taxon>
        <taxon>Eurotatoria</taxon>
        <taxon>Bdelloidea</taxon>
        <taxon>Philodinida</taxon>
        <taxon>Philodinidae</taxon>
        <taxon>Rotaria</taxon>
    </lineage>
</organism>
<evidence type="ECO:0000313" key="2">
    <source>
        <dbReference type="Proteomes" id="UP000663823"/>
    </source>
</evidence>
<dbReference type="Proteomes" id="UP000663823">
    <property type="component" value="Unassembled WGS sequence"/>
</dbReference>
<proteinExistence type="predicted"/>
<sequence length="193" mass="22993">MCEYITNNDESSSEYANDPFIDYDSNLNQIGVKQFTWEQCINMFKSDIFLKTHSIEENKQMIEYFYRKYSKIDTDNGMNIDIQQIPFLMDQNNHLQPIKGIYFPTDTIDDKETNDCEYLFANKTIFVWLNEKSQKEIKQWLKGLGVDERADLTYLRRTIIPNVASYITRENTIKTIRMLFILFQKNAITKKEL</sequence>
<evidence type="ECO:0000313" key="1">
    <source>
        <dbReference type="EMBL" id="CAF4290006.1"/>
    </source>
</evidence>
<feature type="non-terminal residue" evidence="1">
    <location>
        <position position="193"/>
    </location>
</feature>
<dbReference type="AlphaFoldDB" id="A0A820H6T0"/>
<comment type="caution">
    <text evidence="1">The sequence shown here is derived from an EMBL/GenBank/DDBJ whole genome shotgun (WGS) entry which is preliminary data.</text>
</comment>
<reference evidence="1" key="1">
    <citation type="submission" date="2021-02" db="EMBL/GenBank/DDBJ databases">
        <authorList>
            <person name="Nowell W R."/>
        </authorList>
    </citation>
    <scope>NUCLEOTIDE SEQUENCE</scope>
</reference>
<name>A0A820H6T0_9BILA</name>
<accession>A0A820H6T0</accession>
<dbReference type="EMBL" id="CAJOAX010043734">
    <property type="protein sequence ID" value="CAF4290006.1"/>
    <property type="molecule type" value="Genomic_DNA"/>
</dbReference>